<dbReference type="Proteomes" id="UP000275078">
    <property type="component" value="Unassembled WGS sequence"/>
</dbReference>
<evidence type="ECO:0000313" key="2">
    <source>
        <dbReference type="Proteomes" id="UP000275078"/>
    </source>
</evidence>
<gene>
    <name evidence="1" type="ORF">BJ508DRAFT_307123</name>
</gene>
<dbReference type="AlphaFoldDB" id="A0A3N4I5E1"/>
<name>A0A3N4I5E1_ASCIM</name>
<organism evidence="1 2">
    <name type="scientific">Ascobolus immersus RN42</name>
    <dbReference type="NCBI Taxonomy" id="1160509"/>
    <lineage>
        <taxon>Eukaryota</taxon>
        <taxon>Fungi</taxon>
        <taxon>Dikarya</taxon>
        <taxon>Ascomycota</taxon>
        <taxon>Pezizomycotina</taxon>
        <taxon>Pezizomycetes</taxon>
        <taxon>Pezizales</taxon>
        <taxon>Ascobolaceae</taxon>
        <taxon>Ascobolus</taxon>
    </lineage>
</organism>
<reference evidence="1 2" key="1">
    <citation type="journal article" date="2018" name="Nat. Ecol. Evol.">
        <title>Pezizomycetes genomes reveal the molecular basis of ectomycorrhizal truffle lifestyle.</title>
        <authorList>
            <person name="Murat C."/>
            <person name="Payen T."/>
            <person name="Noel B."/>
            <person name="Kuo A."/>
            <person name="Morin E."/>
            <person name="Chen J."/>
            <person name="Kohler A."/>
            <person name="Krizsan K."/>
            <person name="Balestrini R."/>
            <person name="Da Silva C."/>
            <person name="Montanini B."/>
            <person name="Hainaut M."/>
            <person name="Levati E."/>
            <person name="Barry K.W."/>
            <person name="Belfiori B."/>
            <person name="Cichocki N."/>
            <person name="Clum A."/>
            <person name="Dockter R.B."/>
            <person name="Fauchery L."/>
            <person name="Guy J."/>
            <person name="Iotti M."/>
            <person name="Le Tacon F."/>
            <person name="Lindquist E.A."/>
            <person name="Lipzen A."/>
            <person name="Malagnac F."/>
            <person name="Mello A."/>
            <person name="Molinier V."/>
            <person name="Miyauchi S."/>
            <person name="Poulain J."/>
            <person name="Riccioni C."/>
            <person name="Rubini A."/>
            <person name="Sitrit Y."/>
            <person name="Splivallo R."/>
            <person name="Traeger S."/>
            <person name="Wang M."/>
            <person name="Zifcakova L."/>
            <person name="Wipf D."/>
            <person name="Zambonelli A."/>
            <person name="Paolocci F."/>
            <person name="Nowrousian M."/>
            <person name="Ottonello S."/>
            <person name="Baldrian P."/>
            <person name="Spatafora J.W."/>
            <person name="Henrissat B."/>
            <person name="Nagy L.G."/>
            <person name="Aury J.M."/>
            <person name="Wincker P."/>
            <person name="Grigoriev I.V."/>
            <person name="Bonfante P."/>
            <person name="Martin F.M."/>
        </authorList>
    </citation>
    <scope>NUCLEOTIDE SEQUENCE [LARGE SCALE GENOMIC DNA]</scope>
    <source>
        <strain evidence="1 2">RN42</strain>
    </source>
</reference>
<keyword evidence="2" id="KW-1185">Reference proteome</keyword>
<accession>A0A3N4I5E1</accession>
<proteinExistence type="predicted"/>
<evidence type="ECO:0000313" key="1">
    <source>
        <dbReference type="EMBL" id="RPA80677.1"/>
    </source>
</evidence>
<sequence>MQHETTLILARTSALPTFSFPTDSAGLAICAKIPSNEPRSILIPDYHDDEHRKDAIPVLAWALRTAVTKNPPPVQSAEKATSRSRYTVRQYVLLMKKTMRMNTGSCFCLSSPYCCCCKEATTCLVG</sequence>
<dbReference type="EMBL" id="ML119685">
    <property type="protein sequence ID" value="RPA80677.1"/>
    <property type="molecule type" value="Genomic_DNA"/>
</dbReference>
<protein>
    <submittedName>
        <fullName evidence="1">Uncharacterized protein</fullName>
    </submittedName>
</protein>